<dbReference type="GO" id="GO:0016491">
    <property type="term" value="F:oxidoreductase activity"/>
    <property type="evidence" value="ECO:0007669"/>
    <property type="project" value="InterPro"/>
</dbReference>
<name>A0A1H3QXP1_9ACTN</name>
<protein>
    <recommendedName>
        <fullName evidence="3">Deazaflavin-dependent oxidoreductase, nitroreductase family</fullName>
    </recommendedName>
</protein>
<evidence type="ECO:0000313" key="1">
    <source>
        <dbReference type="EMBL" id="SDZ17881.1"/>
    </source>
</evidence>
<gene>
    <name evidence="1" type="ORF">SAMN05421684_3259</name>
</gene>
<evidence type="ECO:0000313" key="2">
    <source>
        <dbReference type="Proteomes" id="UP000199632"/>
    </source>
</evidence>
<dbReference type="Proteomes" id="UP000199632">
    <property type="component" value="Unassembled WGS sequence"/>
</dbReference>
<dbReference type="EMBL" id="FNQB01000002">
    <property type="protein sequence ID" value="SDZ17881.1"/>
    <property type="molecule type" value="Genomic_DNA"/>
</dbReference>
<dbReference type="Pfam" id="PF04075">
    <property type="entry name" value="F420H2_quin_red"/>
    <property type="match status" value="1"/>
</dbReference>
<organism evidence="1 2">
    <name type="scientific">Asanoa ishikariensis</name>
    <dbReference type="NCBI Taxonomy" id="137265"/>
    <lineage>
        <taxon>Bacteria</taxon>
        <taxon>Bacillati</taxon>
        <taxon>Actinomycetota</taxon>
        <taxon>Actinomycetes</taxon>
        <taxon>Micromonosporales</taxon>
        <taxon>Micromonosporaceae</taxon>
        <taxon>Asanoa</taxon>
    </lineage>
</organism>
<dbReference type="Gene3D" id="2.30.110.10">
    <property type="entry name" value="Electron Transport, Fmn-binding Protein, Chain A"/>
    <property type="match status" value="1"/>
</dbReference>
<dbReference type="InterPro" id="IPR004378">
    <property type="entry name" value="F420H2_quin_Rdtase"/>
</dbReference>
<keyword evidence="2" id="KW-1185">Reference proteome</keyword>
<accession>A0A1H3QXP1</accession>
<dbReference type="STRING" id="137265.SAMN05421684_3259"/>
<reference evidence="2" key="1">
    <citation type="submission" date="2016-10" db="EMBL/GenBank/DDBJ databases">
        <authorList>
            <person name="Varghese N."/>
            <person name="Submissions S."/>
        </authorList>
    </citation>
    <scope>NUCLEOTIDE SEQUENCE [LARGE SCALE GENOMIC DNA]</scope>
    <source>
        <strain evidence="2">DSM 44718</strain>
    </source>
</reference>
<dbReference type="SUPFAM" id="SSF50475">
    <property type="entry name" value="FMN-binding split barrel"/>
    <property type="match status" value="1"/>
</dbReference>
<sequence length="113" mass="12443">MVRRGCAMAREATEIELTTIGRRTGEGHSIPVWFVREGKSTFLLPVGGANSQWYRNLRKNPTLKLGPTSAKARLITDRSTVDHVIEGFTSKYGASDVTAYYPGVDVAVEVRDS</sequence>
<dbReference type="InterPro" id="IPR012349">
    <property type="entry name" value="Split_barrel_FMN-bd"/>
</dbReference>
<dbReference type="AlphaFoldDB" id="A0A1H3QXP1"/>
<evidence type="ECO:0008006" key="3">
    <source>
        <dbReference type="Google" id="ProtNLM"/>
    </source>
</evidence>
<proteinExistence type="predicted"/>